<reference evidence="2" key="1">
    <citation type="submission" date="2023-03" db="EMBL/GenBank/DDBJ databases">
        <title>Massive genome expansion in bonnet fungi (Mycena s.s.) driven by repeated elements and novel gene families across ecological guilds.</title>
        <authorList>
            <consortium name="Lawrence Berkeley National Laboratory"/>
            <person name="Harder C.B."/>
            <person name="Miyauchi S."/>
            <person name="Viragh M."/>
            <person name="Kuo A."/>
            <person name="Thoen E."/>
            <person name="Andreopoulos B."/>
            <person name="Lu D."/>
            <person name="Skrede I."/>
            <person name="Drula E."/>
            <person name="Henrissat B."/>
            <person name="Morin E."/>
            <person name="Kohler A."/>
            <person name="Barry K."/>
            <person name="LaButti K."/>
            <person name="Morin E."/>
            <person name="Salamov A."/>
            <person name="Lipzen A."/>
            <person name="Mereny Z."/>
            <person name="Hegedus B."/>
            <person name="Baldrian P."/>
            <person name="Stursova M."/>
            <person name="Weitz H."/>
            <person name="Taylor A."/>
            <person name="Grigoriev I.V."/>
            <person name="Nagy L.G."/>
            <person name="Martin F."/>
            <person name="Kauserud H."/>
        </authorList>
    </citation>
    <scope>NUCLEOTIDE SEQUENCE</scope>
    <source>
        <strain evidence="2">9284</strain>
    </source>
</reference>
<comment type="caution">
    <text evidence="2">The sequence shown here is derived from an EMBL/GenBank/DDBJ whole genome shotgun (WGS) entry which is preliminary data.</text>
</comment>
<keyword evidence="1" id="KW-0732">Signal</keyword>
<sequence>MGNVALLPTVTLLAVGNTVVSSGVTKTNLRPNQVAKKSKRQTRIRRTRRIQTLIVLGESGSKKRFEPEPNRTERPFSVQVQETAEPERKVRFSVRPGALAFEREREIEPKAAIFQILTALPRPQYLKSGRNLKFWAVGKCHQLMAKLPSVEQLCVLSPASLPFGEVLDVIDGNNDPLMAKLTREFSNFGFSLFCSMECQDPLKRELIMQFRAV</sequence>
<organism evidence="2 3">
    <name type="scientific">Roridomyces roridus</name>
    <dbReference type="NCBI Taxonomy" id="1738132"/>
    <lineage>
        <taxon>Eukaryota</taxon>
        <taxon>Fungi</taxon>
        <taxon>Dikarya</taxon>
        <taxon>Basidiomycota</taxon>
        <taxon>Agaricomycotina</taxon>
        <taxon>Agaricomycetes</taxon>
        <taxon>Agaricomycetidae</taxon>
        <taxon>Agaricales</taxon>
        <taxon>Marasmiineae</taxon>
        <taxon>Mycenaceae</taxon>
        <taxon>Roridomyces</taxon>
    </lineage>
</organism>
<feature type="chain" id="PRO_5042051111" evidence="1">
    <location>
        <begin position="23"/>
        <end position="213"/>
    </location>
</feature>
<feature type="signal peptide" evidence="1">
    <location>
        <begin position="1"/>
        <end position="22"/>
    </location>
</feature>
<evidence type="ECO:0000313" key="3">
    <source>
        <dbReference type="Proteomes" id="UP001221142"/>
    </source>
</evidence>
<dbReference type="EMBL" id="JARKIF010000020">
    <property type="protein sequence ID" value="KAJ7617807.1"/>
    <property type="molecule type" value="Genomic_DNA"/>
</dbReference>
<name>A0AAD7FDP1_9AGAR</name>
<accession>A0AAD7FDP1</accession>
<dbReference type="AlphaFoldDB" id="A0AAD7FDP1"/>
<dbReference type="Proteomes" id="UP001221142">
    <property type="component" value="Unassembled WGS sequence"/>
</dbReference>
<keyword evidence="3" id="KW-1185">Reference proteome</keyword>
<gene>
    <name evidence="2" type="ORF">FB45DRAFT_872266</name>
</gene>
<proteinExistence type="predicted"/>
<evidence type="ECO:0000256" key="1">
    <source>
        <dbReference type="SAM" id="SignalP"/>
    </source>
</evidence>
<evidence type="ECO:0000313" key="2">
    <source>
        <dbReference type="EMBL" id="KAJ7617807.1"/>
    </source>
</evidence>
<protein>
    <submittedName>
        <fullName evidence="2">Uncharacterized protein</fullName>
    </submittedName>
</protein>